<dbReference type="Proteomes" id="UP001295423">
    <property type="component" value="Unassembled WGS sequence"/>
</dbReference>
<dbReference type="SUPFAM" id="SSF54427">
    <property type="entry name" value="NTF2-like"/>
    <property type="match status" value="1"/>
</dbReference>
<dbReference type="Gene3D" id="3.10.450.50">
    <property type="match status" value="1"/>
</dbReference>
<keyword evidence="2" id="KW-1185">Reference proteome</keyword>
<name>A0AAD2FBQ9_9STRA</name>
<dbReference type="InterPro" id="IPR032710">
    <property type="entry name" value="NTF2-like_dom_sf"/>
</dbReference>
<reference evidence="1" key="1">
    <citation type="submission" date="2023-08" db="EMBL/GenBank/DDBJ databases">
        <authorList>
            <person name="Audoor S."/>
            <person name="Bilcke G."/>
        </authorList>
    </citation>
    <scope>NUCLEOTIDE SEQUENCE</scope>
</reference>
<dbReference type="AlphaFoldDB" id="A0AAD2FBQ9"/>
<evidence type="ECO:0000313" key="1">
    <source>
        <dbReference type="EMBL" id="CAJ1900218.1"/>
    </source>
</evidence>
<proteinExistence type="predicted"/>
<protein>
    <recommendedName>
        <fullName evidence="3">SnoaL-like domain-containing protein</fullName>
    </recommendedName>
</protein>
<gene>
    <name evidence="1" type="ORF">CYCCA115_LOCUS298</name>
</gene>
<accession>A0AAD2FBQ9</accession>
<evidence type="ECO:0008006" key="3">
    <source>
        <dbReference type="Google" id="ProtNLM"/>
    </source>
</evidence>
<organism evidence="1 2">
    <name type="scientific">Cylindrotheca closterium</name>
    <dbReference type="NCBI Taxonomy" id="2856"/>
    <lineage>
        <taxon>Eukaryota</taxon>
        <taxon>Sar</taxon>
        <taxon>Stramenopiles</taxon>
        <taxon>Ochrophyta</taxon>
        <taxon>Bacillariophyta</taxon>
        <taxon>Bacillariophyceae</taxon>
        <taxon>Bacillariophycidae</taxon>
        <taxon>Bacillariales</taxon>
        <taxon>Bacillariaceae</taxon>
        <taxon>Cylindrotheca</taxon>
    </lineage>
</organism>
<comment type="caution">
    <text evidence="1">The sequence shown here is derived from an EMBL/GenBank/DDBJ whole genome shotgun (WGS) entry which is preliminary data.</text>
</comment>
<evidence type="ECO:0000313" key="2">
    <source>
        <dbReference type="Proteomes" id="UP001295423"/>
    </source>
</evidence>
<dbReference type="EMBL" id="CAKOGP040000001">
    <property type="protein sequence ID" value="CAJ1900218.1"/>
    <property type="molecule type" value="Genomic_DNA"/>
</dbReference>
<sequence length="174" mass="19828">MDITTLTIPPSPTRRGKILKKEHLGLQPIELVNGCGEEGIVIDSDDIHLTNLVRMHFLYHFGHRDLEGIVSDYSEHAIMVNVVNGERKSYHGLDEIRGAFQNIFKQHPTVNSSFHLKDIIIHDRNCMIEWSAKTPTQSFPSSSEKIVYDTHGKIVKQFLNCEAEDLEAPWHADD</sequence>